<dbReference type="RefSeq" id="WP_014933693.1">
    <property type="nucleotide sequence ID" value="NC_018604.1"/>
</dbReference>
<protein>
    <submittedName>
        <fullName evidence="3">ATPase AAA</fullName>
    </submittedName>
</protein>
<name>K0JKJ2_BRAPL</name>
<keyword evidence="2" id="KW-0812">Transmembrane</keyword>
<dbReference type="OrthoDB" id="304958at2"/>
<accession>K0JKJ2</accession>
<dbReference type="EMBL" id="HE793032">
    <property type="protein sequence ID" value="CCG57537.1"/>
    <property type="molecule type" value="Genomic_DNA"/>
</dbReference>
<evidence type="ECO:0000313" key="4">
    <source>
        <dbReference type="Proteomes" id="UP000003759"/>
    </source>
</evidence>
<dbReference type="Proteomes" id="UP000003759">
    <property type="component" value="Chromosome"/>
</dbReference>
<keyword evidence="1" id="KW-0175">Coiled coil</keyword>
<evidence type="ECO:0000256" key="1">
    <source>
        <dbReference type="SAM" id="Coils"/>
    </source>
</evidence>
<dbReference type="HOGENOM" id="CLU_306681_0_0_12"/>
<keyword evidence="2" id="KW-0472">Membrane</keyword>
<evidence type="ECO:0000256" key="2">
    <source>
        <dbReference type="SAM" id="Phobius"/>
    </source>
</evidence>
<dbReference type="PATRIC" id="fig|1161918.5.peg.1588"/>
<dbReference type="AlphaFoldDB" id="K0JKJ2"/>
<feature type="transmembrane region" description="Helical" evidence="2">
    <location>
        <begin position="258"/>
        <end position="277"/>
    </location>
</feature>
<organism evidence="3 4">
    <name type="scientific">Brachyspira pilosicoli WesB</name>
    <dbReference type="NCBI Taxonomy" id="1161918"/>
    <lineage>
        <taxon>Bacteria</taxon>
        <taxon>Pseudomonadati</taxon>
        <taxon>Spirochaetota</taxon>
        <taxon>Spirochaetia</taxon>
        <taxon>Brachyspirales</taxon>
        <taxon>Brachyspiraceae</taxon>
        <taxon>Brachyspira</taxon>
    </lineage>
</organism>
<evidence type="ECO:0000313" key="3">
    <source>
        <dbReference type="EMBL" id="CCG57537.1"/>
    </source>
</evidence>
<keyword evidence="2" id="KW-1133">Transmembrane helix</keyword>
<feature type="transmembrane region" description="Helical" evidence="2">
    <location>
        <begin position="12"/>
        <end position="33"/>
    </location>
</feature>
<reference evidence="3 4" key="1">
    <citation type="journal article" date="2012" name="BMC Genomics">
        <title>Comparative genomics of Brachyspira pilosicoli strains: genome rearrangements, reductions and correlation of genetic compliment with phenotypic diversity.</title>
        <authorList>
            <person name="Mappley L.J."/>
            <person name="Black M.L."/>
            <person name="Abuoun M."/>
            <person name="Darby A.C."/>
            <person name="Woodward M.J."/>
            <person name="Parkhill J."/>
            <person name="Turner A.K."/>
            <person name="Bellgard M.I."/>
            <person name="La T."/>
            <person name="Phillips N.D."/>
            <person name="La Ragione R.M."/>
            <person name="Hampson D.J."/>
        </authorList>
    </citation>
    <scope>NUCLEOTIDE SEQUENCE [LARGE SCALE GENOMIC DNA]</scope>
    <source>
        <strain evidence="3">WesB</strain>
    </source>
</reference>
<proteinExistence type="predicted"/>
<feature type="coiled-coil region" evidence="1">
    <location>
        <begin position="411"/>
        <end position="465"/>
    </location>
</feature>
<sequence length="965" mass="111479">MFDRHNNISIFVYIAILLNAIIIALFITFVFGLKKDAFDIDTKKLDRTSLICQNNILSLINDYDNRLDKIIESYNFPSLLQNVVLNGMNEDEKNKIISIFRSGNYAFDTVGLYFSDGRAVFSSPDNRKSINLNALKINDKKAFFDQDFDGVYFIKPIKNEKGLEVGYIVASVFKKIFENTSYNLNFLLIPNGVIYYNPSININSISRDTLYQYMNNPGVINIGAYSYILHSSNVKDIYNFNVGILELDVPIIQRYLKYILLIILCSSLIFLISSALYERKKLQTENASDIEDDSIYSSDDNILEDDEYNNFDDDNNLDDFNYDLNTLNEDIEYLNNIESKNKKHIDKKSKLELPNLDDIEKAVDNISKEDLLAIEDLEDIEESINDEAIKVDNIDEVDNDEHLNIENIEDLEKIEDSIDDETIKVDNLDEVDNDEHLNIENIEDLEKIEDSIDDEAIKVDNLDEVDNDEDLNIENIEDLEKIEDSIDDEAIKVDNVDEVDNDEHLNIENIEDLEDIEDSIDDEAIKVDNIDEVDNDEHLNIENIEDLEKIEDSIDDEAIKVDNIDEVDNDEHLNIENIEDLEKIEDSIDDEAIKVDNLDEVDNDEHLNIENIEDLEDIEDSIDDEAIKVDNIDEVDNDEHLNIENIEDLEKIEDSIDDETIKIDNIDEDLEEEVDDNSIPNIDNLDNNINTVSEEDKELDYVPTLDNVLDENDEDKNILRGIDDIISDNEEDILISHGSMIDNEISKKEDDYFSSLDSFNLALNKDFLFDDDKNEFDKSHNYDSNEVIKKASEDDVFDTEDLIDSELYDPEEKRPPMPEDYKDAEEKVKDNMTSNWKNILKAIKGEKFVNKSLDEMLEWIKEKSGLNVLHSAMLTKDENGIYKISDSKNLTEDTKNKLEIDENEALFKKILSSRKTLYVSDPFSSLSLKIKFDEKDRENISHMIFIPIQDEEAQLKSFFIGLSSN</sequence>
<dbReference type="KEGG" id="bpw:WESB_2073"/>
<gene>
    <name evidence="3" type="ORF">WESB_2073</name>
</gene>